<dbReference type="InterPro" id="IPR004020">
    <property type="entry name" value="DAPIN"/>
</dbReference>
<dbReference type="PROSITE" id="PS50824">
    <property type="entry name" value="DAPIN"/>
    <property type="match status" value="1"/>
</dbReference>
<evidence type="ECO:0000313" key="3">
    <source>
        <dbReference type="Proteomes" id="UP000261640"/>
    </source>
</evidence>
<dbReference type="SUPFAM" id="SSF47986">
    <property type="entry name" value="DEATH domain"/>
    <property type="match status" value="1"/>
</dbReference>
<evidence type="ECO:0000259" key="1">
    <source>
        <dbReference type="PROSITE" id="PS50824"/>
    </source>
</evidence>
<dbReference type="Proteomes" id="UP000261640">
    <property type="component" value="Unplaced"/>
</dbReference>
<keyword evidence="3" id="KW-1185">Reference proteome</keyword>
<dbReference type="Gene3D" id="1.10.533.10">
    <property type="entry name" value="Death Domain, Fas"/>
    <property type="match status" value="1"/>
</dbReference>
<dbReference type="STRING" id="205130.ENSMAMP00000028385"/>
<dbReference type="InParanoid" id="A0A3Q3SPT2"/>
<dbReference type="Ensembl" id="ENSMAMT00000029124.2">
    <property type="protein sequence ID" value="ENSMAMP00000028385.1"/>
    <property type="gene ID" value="ENSMAMG00000019107.2"/>
</dbReference>
<dbReference type="InterPro" id="IPR011029">
    <property type="entry name" value="DEATH-like_dom_sf"/>
</dbReference>
<dbReference type="Pfam" id="PF02758">
    <property type="entry name" value="PYRIN"/>
    <property type="match status" value="1"/>
</dbReference>
<organism evidence="2 3">
    <name type="scientific">Mastacembelus armatus</name>
    <name type="common">zig-zag eel</name>
    <dbReference type="NCBI Taxonomy" id="205130"/>
    <lineage>
        <taxon>Eukaryota</taxon>
        <taxon>Metazoa</taxon>
        <taxon>Chordata</taxon>
        <taxon>Craniata</taxon>
        <taxon>Vertebrata</taxon>
        <taxon>Euteleostomi</taxon>
        <taxon>Actinopterygii</taxon>
        <taxon>Neopterygii</taxon>
        <taxon>Teleostei</taxon>
        <taxon>Neoteleostei</taxon>
        <taxon>Acanthomorphata</taxon>
        <taxon>Anabantaria</taxon>
        <taxon>Synbranchiformes</taxon>
        <taxon>Mastacembelidae</taxon>
        <taxon>Mastacembelus</taxon>
    </lineage>
</organism>
<dbReference type="CDD" id="cd08321">
    <property type="entry name" value="Pyrin_ASC-like"/>
    <property type="match status" value="1"/>
</dbReference>
<dbReference type="FunCoup" id="A0A3Q3SPT2">
    <property type="interactions" value="2"/>
</dbReference>
<accession>A0A3Q3SPT2</accession>
<name>A0A3Q3SPT2_9TELE</name>
<reference evidence="2" key="2">
    <citation type="submission" date="2025-09" db="UniProtKB">
        <authorList>
            <consortium name="Ensembl"/>
        </authorList>
    </citation>
    <scope>IDENTIFICATION</scope>
</reference>
<evidence type="ECO:0000313" key="2">
    <source>
        <dbReference type="Ensembl" id="ENSMAMP00000028385.1"/>
    </source>
</evidence>
<feature type="domain" description="Pyrin" evidence="1">
    <location>
        <begin position="1"/>
        <end position="91"/>
    </location>
</feature>
<protein>
    <recommendedName>
        <fullName evidence="1">Pyrin domain-containing protein</fullName>
    </recommendedName>
</protein>
<dbReference type="SMART" id="SM01289">
    <property type="entry name" value="PYRIN"/>
    <property type="match status" value="1"/>
</dbReference>
<proteinExistence type="predicted"/>
<dbReference type="GeneTree" id="ENSGT00990000204250"/>
<reference evidence="2" key="1">
    <citation type="submission" date="2025-08" db="UniProtKB">
        <authorList>
            <consortium name="Ensembl"/>
        </authorList>
    </citation>
    <scope>IDENTIFICATION</scope>
</reference>
<sequence>MTKIKEDLWNTLEDLTHEQLKQFQWFLKQENILEGFSAIPEARLERADRQDTVDRMVEKYGCTAALQMSIRILEKISRNDLAERLSSNSLQVKGMLKESKNTNLKNIK</sequence>
<dbReference type="AlphaFoldDB" id="A0A3Q3SPT2"/>